<dbReference type="InterPro" id="IPR007887">
    <property type="entry name" value="MecA_N"/>
</dbReference>
<sequence length="681" mass="74300">MKRSDTHRKKGKGSGIFYLAGAAILILAAGGGYYYYHQTQEALAISEGEKTIQQFIDRLNTGDYEKAMSYTQINSKEKAALSEKEALEKYQNIYGSVNVKGLEISDLEITKQKSNTYSFSYKAKMNTSLGELKDLSYKGTLSKDKEQFKINWQPNLIFPQMKGTDKVSLVSEEAKRGDILDRNGKPLATTGKLKQLGIVPGKLGSGDEKAANIKAIADAFDLSEDEINQAISQSWVQPDYFVPLKIIDGQTPSLPDGATIQEVDGRTYPLGEAAAQLIGYVGDVSADDIKEDATLSSSGKIGRSGLEMTYDKELRGTNGGKLSITDADGKEKKVLIDQEVKNGQDIKLTIDSDAQKIAFDSLGGKAGSTVATSPKTGDLLVLASSPSYDPNKMTNGISQEEYKAYSENEDQPFISRFATGYAPGSTFKMITAAIGLDNQTINPEEALTINGLKWQKDASWGSYQVTRVSDVPQVNLKDALVYSDNIYMAQSTLKMGEKAFREGLNKFIFGEELDLPISMNPAQISNKDSFNSEILLADTGYGQGELLINPIQQATMYSVFANNGQLVYPKLVMDKETKVKKNVVGESAVQTILPDLKEVVQDANGTAHSLASLGIPLAAKTGTAEIKEKQDEKGQENSFLFAINPDTNGYLMVSMLENKAEGDSATNRAPELLQYLNQNYR</sequence>
<evidence type="ECO:0000259" key="6">
    <source>
        <dbReference type="Pfam" id="PF03717"/>
    </source>
</evidence>
<reference evidence="8 9" key="1">
    <citation type="submission" date="2019-07" db="EMBL/GenBank/DDBJ databases">
        <title>Whole genome shotgun sequence of Enterococcus villorum NBRC 100699.</title>
        <authorList>
            <person name="Hosoyama A."/>
            <person name="Uohara A."/>
            <person name="Ohji S."/>
            <person name="Ichikawa N."/>
        </authorList>
    </citation>
    <scope>NUCLEOTIDE SEQUENCE [LARGE SCALE GENOMIC DNA]</scope>
    <source>
        <strain evidence="8 9">NBRC 100699</strain>
    </source>
</reference>
<evidence type="ECO:0000256" key="2">
    <source>
        <dbReference type="ARBA" id="ARBA00007171"/>
    </source>
</evidence>
<dbReference type="SUPFAM" id="SSF56519">
    <property type="entry name" value="Penicillin binding protein dimerisation domain"/>
    <property type="match status" value="1"/>
</dbReference>
<feature type="transmembrane region" description="Helical" evidence="4">
    <location>
        <begin position="16"/>
        <end position="36"/>
    </location>
</feature>
<evidence type="ECO:0000259" key="7">
    <source>
        <dbReference type="Pfam" id="PF05223"/>
    </source>
</evidence>
<evidence type="ECO:0000256" key="4">
    <source>
        <dbReference type="SAM" id="Phobius"/>
    </source>
</evidence>
<dbReference type="Pfam" id="PF03717">
    <property type="entry name" value="PBP_dimer"/>
    <property type="match status" value="1"/>
</dbReference>
<evidence type="ECO:0000259" key="5">
    <source>
        <dbReference type="Pfam" id="PF00905"/>
    </source>
</evidence>
<dbReference type="GO" id="GO:0071972">
    <property type="term" value="F:peptidoglycan L,D-transpeptidase activity"/>
    <property type="evidence" value="ECO:0007669"/>
    <property type="project" value="TreeGrafter"/>
</dbReference>
<dbReference type="GO" id="GO:0046677">
    <property type="term" value="P:response to antibiotic"/>
    <property type="evidence" value="ECO:0007669"/>
    <property type="project" value="InterPro"/>
</dbReference>
<dbReference type="SUPFAM" id="SSF56601">
    <property type="entry name" value="beta-lactamase/transpeptidase-like"/>
    <property type="match status" value="1"/>
</dbReference>
<dbReference type="InterPro" id="IPR050515">
    <property type="entry name" value="Beta-lactam/transpept"/>
</dbReference>
<evidence type="ECO:0000256" key="1">
    <source>
        <dbReference type="ARBA" id="ARBA00004162"/>
    </source>
</evidence>
<feature type="domain" description="Penicillin-binding protein dimerisation" evidence="6">
    <location>
        <begin position="172"/>
        <end position="333"/>
    </location>
</feature>
<dbReference type="PANTHER" id="PTHR30627">
    <property type="entry name" value="PEPTIDOGLYCAN D,D-TRANSPEPTIDASE"/>
    <property type="match status" value="1"/>
</dbReference>
<dbReference type="PANTHER" id="PTHR30627:SF25">
    <property type="entry name" value="PENICILLIN-BINDING PROTEIN 3"/>
    <property type="match status" value="1"/>
</dbReference>
<keyword evidence="4" id="KW-0812">Transmembrane</keyword>
<proteinExistence type="inferred from homology"/>
<dbReference type="InterPro" id="IPR012338">
    <property type="entry name" value="Beta-lactam/transpept-like"/>
</dbReference>
<dbReference type="InterPro" id="IPR005311">
    <property type="entry name" value="PBP_dimer"/>
</dbReference>
<dbReference type="Pfam" id="PF00905">
    <property type="entry name" value="Transpeptidase"/>
    <property type="match status" value="1"/>
</dbReference>
<evidence type="ECO:0000313" key="8">
    <source>
        <dbReference type="EMBL" id="GEL90678.1"/>
    </source>
</evidence>
<dbReference type="EMBL" id="BJWF01000001">
    <property type="protein sequence ID" value="GEL90678.1"/>
    <property type="molecule type" value="Genomic_DNA"/>
</dbReference>
<keyword evidence="4" id="KW-1133">Transmembrane helix</keyword>
<dbReference type="InterPro" id="IPR001460">
    <property type="entry name" value="PCN-bd_Tpept"/>
</dbReference>
<keyword evidence="3 4" id="KW-0472">Membrane</keyword>
<comment type="similarity">
    <text evidence="2">Belongs to the transpeptidase family.</text>
</comment>
<dbReference type="RefSeq" id="WP_146811477.1">
    <property type="nucleotide sequence ID" value="NZ_BJWF01000001.1"/>
</dbReference>
<dbReference type="Proteomes" id="UP000321830">
    <property type="component" value="Unassembled WGS sequence"/>
</dbReference>
<protein>
    <submittedName>
        <fullName evidence="8">Penicillin-binding protein 4</fullName>
    </submittedName>
</protein>
<dbReference type="InterPro" id="IPR032710">
    <property type="entry name" value="NTF2-like_dom_sf"/>
</dbReference>
<dbReference type="InterPro" id="IPR036138">
    <property type="entry name" value="PBP_dimer_sf"/>
</dbReference>
<dbReference type="GO" id="GO:0008658">
    <property type="term" value="F:penicillin binding"/>
    <property type="evidence" value="ECO:0007669"/>
    <property type="project" value="InterPro"/>
</dbReference>
<dbReference type="Gene3D" id="3.40.710.10">
    <property type="entry name" value="DD-peptidase/beta-lactamase superfamily"/>
    <property type="match status" value="1"/>
</dbReference>
<name>A0A511IY36_9ENTE</name>
<dbReference type="GO" id="GO:0071555">
    <property type="term" value="P:cell wall organization"/>
    <property type="evidence" value="ECO:0007669"/>
    <property type="project" value="TreeGrafter"/>
</dbReference>
<dbReference type="AlphaFoldDB" id="A0A511IY36"/>
<dbReference type="Gene3D" id="3.10.450.100">
    <property type="entry name" value="NTF2-like, domain 1"/>
    <property type="match status" value="1"/>
</dbReference>
<comment type="caution">
    <text evidence="8">The sequence shown here is derived from an EMBL/GenBank/DDBJ whole genome shotgun (WGS) entry which is preliminary data.</text>
</comment>
<evidence type="ECO:0000256" key="3">
    <source>
        <dbReference type="ARBA" id="ARBA00023136"/>
    </source>
</evidence>
<dbReference type="GO" id="GO:0005886">
    <property type="term" value="C:plasma membrane"/>
    <property type="evidence" value="ECO:0007669"/>
    <property type="project" value="UniProtKB-SubCell"/>
</dbReference>
<evidence type="ECO:0000313" key="9">
    <source>
        <dbReference type="Proteomes" id="UP000321830"/>
    </source>
</evidence>
<comment type="subcellular location">
    <subcellularLocation>
        <location evidence="1">Cell membrane</location>
        <topology evidence="1">Single-pass membrane protein</topology>
    </subcellularLocation>
</comment>
<feature type="domain" description="NTF2-like N-terminal transpeptidase" evidence="7">
    <location>
        <begin position="49"/>
        <end position="164"/>
    </location>
</feature>
<accession>A0A511IY36</accession>
<dbReference type="Gene3D" id="3.90.1310.10">
    <property type="entry name" value="Penicillin-binding protein 2a (Domain 2)"/>
    <property type="match status" value="1"/>
</dbReference>
<dbReference type="SUPFAM" id="SSF54427">
    <property type="entry name" value="NTF2-like"/>
    <property type="match status" value="1"/>
</dbReference>
<dbReference type="Gene3D" id="3.30.1390.30">
    <property type="entry name" value="Penicillin-binding protein 2a, domain 3"/>
    <property type="match status" value="1"/>
</dbReference>
<gene>
    <name evidence="8" type="primary">pbp5</name>
    <name evidence="8" type="ORF">EVI01_00150</name>
</gene>
<dbReference type="Pfam" id="PF05223">
    <property type="entry name" value="MecA_N"/>
    <property type="match status" value="1"/>
</dbReference>
<organism evidence="8 9">
    <name type="scientific">Enterococcus villorum</name>
    <dbReference type="NCBI Taxonomy" id="112904"/>
    <lineage>
        <taxon>Bacteria</taxon>
        <taxon>Bacillati</taxon>
        <taxon>Bacillota</taxon>
        <taxon>Bacilli</taxon>
        <taxon>Lactobacillales</taxon>
        <taxon>Enterococcaceae</taxon>
        <taxon>Enterococcus</taxon>
    </lineage>
</organism>
<feature type="domain" description="Penicillin-binding protein transpeptidase" evidence="5">
    <location>
        <begin position="367"/>
        <end position="669"/>
    </location>
</feature>